<keyword evidence="3" id="KW-1185">Reference proteome</keyword>
<organism evidence="1">
    <name type="scientific">Glycine max</name>
    <name type="common">Soybean</name>
    <name type="synonym">Glycine hispida</name>
    <dbReference type="NCBI Taxonomy" id="3847"/>
    <lineage>
        <taxon>Eukaryota</taxon>
        <taxon>Viridiplantae</taxon>
        <taxon>Streptophyta</taxon>
        <taxon>Embryophyta</taxon>
        <taxon>Tracheophyta</taxon>
        <taxon>Spermatophyta</taxon>
        <taxon>Magnoliopsida</taxon>
        <taxon>eudicotyledons</taxon>
        <taxon>Gunneridae</taxon>
        <taxon>Pentapetalae</taxon>
        <taxon>rosids</taxon>
        <taxon>fabids</taxon>
        <taxon>Fabales</taxon>
        <taxon>Fabaceae</taxon>
        <taxon>Papilionoideae</taxon>
        <taxon>50 kb inversion clade</taxon>
        <taxon>NPAAA clade</taxon>
        <taxon>indigoferoid/millettioid clade</taxon>
        <taxon>Phaseoleae</taxon>
        <taxon>Glycine</taxon>
        <taxon>Glycine subgen. Soja</taxon>
    </lineage>
</organism>
<accession>A0A0R0G9A5</accession>
<sequence length="60" mass="7250">MKDCKWGQDYRIEVGEQDRMKFTLYLVLDSHNIIKEKIIQHATANRKHLEDKQRRIVVPN</sequence>
<reference evidence="1" key="3">
    <citation type="submission" date="2018-07" db="EMBL/GenBank/DDBJ databases">
        <title>WGS assembly of Glycine max.</title>
        <authorList>
            <person name="Schmutz J."/>
            <person name="Cannon S."/>
            <person name="Schlueter J."/>
            <person name="Ma J."/>
            <person name="Mitros T."/>
            <person name="Nelson W."/>
            <person name="Hyten D."/>
            <person name="Song Q."/>
            <person name="Thelen J."/>
            <person name="Cheng J."/>
            <person name="Xu D."/>
            <person name="Hellsten U."/>
            <person name="May G."/>
            <person name="Yu Y."/>
            <person name="Sakurai T."/>
            <person name="Umezawa T."/>
            <person name="Bhattacharyya M."/>
            <person name="Sandhu D."/>
            <person name="Valliyodan B."/>
            <person name="Lindquist E."/>
            <person name="Peto M."/>
            <person name="Grant D."/>
            <person name="Shu S."/>
            <person name="Goodstein D."/>
            <person name="Barry K."/>
            <person name="Futrell-Griggs M."/>
            <person name="Abernathy B."/>
            <person name="Du J."/>
            <person name="Tian Z."/>
            <person name="Zhu L."/>
            <person name="Gill N."/>
            <person name="Joshi T."/>
            <person name="Libault M."/>
            <person name="Sethuraman A."/>
            <person name="Zhang X."/>
            <person name="Shinozaki K."/>
            <person name="Nguyen H."/>
            <person name="Wing R."/>
            <person name="Cregan P."/>
            <person name="Specht J."/>
            <person name="Grimwood J."/>
            <person name="Rokhsar D."/>
            <person name="Stacey G."/>
            <person name="Shoemaker R."/>
            <person name="Jackson S."/>
        </authorList>
    </citation>
    <scope>NUCLEOTIDE SEQUENCE</scope>
    <source>
        <tissue evidence="1">Callus</tissue>
    </source>
</reference>
<dbReference type="AlphaFoldDB" id="A0A0R0G9A5"/>
<name>A0A0R0G9A5_SOYBN</name>
<gene>
    <name evidence="1" type="ORF">GLYMA_15G096500</name>
</gene>
<dbReference type="PaxDb" id="3847-GLYMA15G10331.1"/>
<dbReference type="EMBL" id="CM000848">
    <property type="protein sequence ID" value="KRH11236.1"/>
    <property type="molecule type" value="Genomic_DNA"/>
</dbReference>
<dbReference type="Gramene" id="KRH11236">
    <property type="protein sequence ID" value="KRH11236"/>
    <property type="gene ID" value="GLYMA_15G096500"/>
</dbReference>
<reference evidence="2" key="2">
    <citation type="submission" date="2018-02" db="UniProtKB">
        <authorList>
            <consortium name="EnsemblPlants"/>
        </authorList>
    </citation>
    <scope>IDENTIFICATION</scope>
    <source>
        <strain evidence="2">Williams 82</strain>
    </source>
</reference>
<evidence type="ECO:0000313" key="2">
    <source>
        <dbReference type="EnsemblPlants" id="KRH11236"/>
    </source>
</evidence>
<protein>
    <submittedName>
        <fullName evidence="1 2">Uncharacterized protein</fullName>
    </submittedName>
</protein>
<evidence type="ECO:0000313" key="1">
    <source>
        <dbReference type="EMBL" id="KRH11236.1"/>
    </source>
</evidence>
<evidence type="ECO:0000313" key="3">
    <source>
        <dbReference type="Proteomes" id="UP000008827"/>
    </source>
</evidence>
<proteinExistence type="predicted"/>
<dbReference type="EnsemblPlants" id="KRH11236">
    <property type="protein sequence ID" value="KRH11236"/>
    <property type="gene ID" value="GLYMA_15G096500"/>
</dbReference>
<reference evidence="1 2" key="1">
    <citation type="journal article" date="2010" name="Nature">
        <title>Genome sequence of the palaeopolyploid soybean.</title>
        <authorList>
            <person name="Schmutz J."/>
            <person name="Cannon S.B."/>
            <person name="Schlueter J."/>
            <person name="Ma J."/>
            <person name="Mitros T."/>
            <person name="Nelson W."/>
            <person name="Hyten D.L."/>
            <person name="Song Q."/>
            <person name="Thelen J.J."/>
            <person name="Cheng J."/>
            <person name="Xu D."/>
            <person name="Hellsten U."/>
            <person name="May G.D."/>
            <person name="Yu Y."/>
            <person name="Sakurai T."/>
            <person name="Umezawa T."/>
            <person name="Bhattacharyya M.K."/>
            <person name="Sandhu D."/>
            <person name="Valliyodan B."/>
            <person name="Lindquist E."/>
            <person name="Peto M."/>
            <person name="Grant D."/>
            <person name="Shu S."/>
            <person name="Goodstein D."/>
            <person name="Barry K."/>
            <person name="Futrell-Griggs M."/>
            <person name="Abernathy B."/>
            <person name="Du J."/>
            <person name="Tian Z."/>
            <person name="Zhu L."/>
            <person name="Gill N."/>
            <person name="Joshi T."/>
            <person name="Libault M."/>
            <person name="Sethuraman A."/>
            <person name="Zhang X.-C."/>
            <person name="Shinozaki K."/>
            <person name="Nguyen H.T."/>
            <person name="Wing R.A."/>
            <person name="Cregan P."/>
            <person name="Specht J."/>
            <person name="Grimwood J."/>
            <person name="Rokhsar D."/>
            <person name="Stacey G."/>
            <person name="Shoemaker R.C."/>
            <person name="Jackson S.A."/>
        </authorList>
    </citation>
    <scope>NUCLEOTIDE SEQUENCE [LARGE SCALE GENOMIC DNA]</scope>
    <source>
        <strain evidence="2">cv. Williams 82</strain>
        <tissue evidence="1">Callus</tissue>
    </source>
</reference>
<dbReference type="Proteomes" id="UP000008827">
    <property type="component" value="Chromosome 15"/>
</dbReference>
<dbReference type="InParanoid" id="A0A0R0G9A5"/>